<evidence type="ECO:0000313" key="2">
    <source>
        <dbReference type="Proteomes" id="UP001054945"/>
    </source>
</evidence>
<comment type="caution">
    <text evidence="1">The sequence shown here is derived from an EMBL/GenBank/DDBJ whole genome shotgun (WGS) entry which is preliminary data.</text>
</comment>
<sequence>MTDSTYKRRHVIPQSEDLIQTNRFHLEFEKSPSMANTSERSARQLSACVISFSDDEQRDLGAETFFRAFESAPRGTEEPRQ</sequence>
<proteinExistence type="predicted"/>
<accession>A0AAV4WFX9</accession>
<name>A0AAV4WFX9_CAEEX</name>
<dbReference type="AlphaFoldDB" id="A0AAV4WFX9"/>
<protein>
    <submittedName>
        <fullName evidence="1">Uncharacterized protein</fullName>
    </submittedName>
</protein>
<dbReference type="EMBL" id="BPLR01016121">
    <property type="protein sequence ID" value="GIY81431.1"/>
    <property type="molecule type" value="Genomic_DNA"/>
</dbReference>
<evidence type="ECO:0000313" key="1">
    <source>
        <dbReference type="EMBL" id="GIY81431.1"/>
    </source>
</evidence>
<dbReference type="Proteomes" id="UP001054945">
    <property type="component" value="Unassembled WGS sequence"/>
</dbReference>
<gene>
    <name evidence="1" type="ORF">CEXT_733781</name>
</gene>
<keyword evidence="2" id="KW-1185">Reference proteome</keyword>
<reference evidence="1 2" key="1">
    <citation type="submission" date="2021-06" db="EMBL/GenBank/DDBJ databases">
        <title>Caerostris extrusa draft genome.</title>
        <authorList>
            <person name="Kono N."/>
            <person name="Arakawa K."/>
        </authorList>
    </citation>
    <scope>NUCLEOTIDE SEQUENCE [LARGE SCALE GENOMIC DNA]</scope>
</reference>
<organism evidence="1 2">
    <name type="scientific">Caerostris extrusa</name>
    <name type="common">Bark spider</name>
    <name type="synonym">Caerostris bankana</name>
    <dbReference type="NCBI Taxonomy" id="172846"/>
    <lineage>
        <taxon>Eukaryota</taxon>
        <taxon>Metazoa</taxon>
        <taxon>Ecdysozoa</taxon>
        <taxon>Arthropoda</taxon>
        <taxon>Chelicerata</taxon>
        <taxon>Arachnida</taxon>
        <taxon>Araneae</taxon>
        <taxon>Araneomorphae</taxon>
        <taxon>Entelegynae</taxon>
        <taxon>Araneoidea</taxon>
        <taxon>Araneidae</taxon>
        <taxon>Caerostris</taxon>
    </lineage>
</organism>